<feature type="region of interest" description="Disordered" evidence="2">
    <location>
        <begin position="98"/>
        <end position="126"/>
    </location>
</feature>
<feature type="region of interest" description="Disordered" evidence="2">
    <location>
        <begin position="549"/>
        <end position="602"/>
    </location>
</feature>
<evidence type="ECO:0000313" key="4">
    <source>
        <dbReference type="Proteomes" id="UP000221165"/>
    </source>
</evidence>
<feature type="compositionally biased region" description="Basic and acidic residues" evidence="2">
    <location>
        <begin position="110"/>
        <end position="122"/>
    </location>
</feature>
<feature type="compositionally biased region" description="Basic and acidic residues" evidence="2">
    <location>
        <begin position="630"/>
        <end position="647"/>
    </location>
</feature>
<feature type="compositionally biased region" description="Basic and acidic residues" evidence="2">
    <location>
        <begin position="559"/>
        <end position="602"/>
    </location>
</feature>
<evidence type="ECO:0000256" key="1">
    <source>
        <dbReference type="PROSITE-ProRule" id="PRU00221"/>
    </source>
</evidence>
<keyword evidence="4" id="KW-1185">Reference proteome</keyword>
<dbReference type="AlphaFoldDB" id="A0A2C6KP18"/>
<feature type="region of interest" description="Disordered" evidence="2">
    <location>
        <begin position="317"/>
        <end position="409"/>
    </location>
</feature>
<proteinExistence type="predicted"/>
<sequence length="1075" mass="123534">MESRLQREETIDTTTTSTSMVGAKEETKMKKKKKFTHPNDICPVSSRLSTSSCSLPSFPCVPFVVHPHKPVLLWCIYSSLYAYDYRHHRWILQGTSLSSSSSISSSSTSREWHCEEKEEVRKDKKTSKASLMNEILPYPITSIDCICLSCGTTSANLRHFSSSSSCPSSSSSCPSPSSVSQADEEAMKEKKESDKEKPILWVTAGEDKYVRFLSDEKFEILQERQQRKKPTAALLMLSSSSSSSSSVSTPDKNKEMERGGEEKEILHCEEKMIEEERRFKTFHEEEEERERKKKKENLERVSLLLADKFGDIYKISDASKMKGTQEFSGDKLTRHMQKISSVLGVRTRAYTRGERGGEEEGDKETEDQNEGKNRLLTGKDKEEEEKMKKHEDEREEKDEEEEDEDIPIISHLTTVTVLRMFRCTYTRSDQGTSTPEKRHMKLLSTRSTPSSSSSSSSSCSSSSLPLEKSEVTTKEPSSSSPSSSSCCRCAGAREEEEDFVIFSADRDEKIRASLLSRPWEIQSFFLGHSDFITDVLLLRDSRQCNRVSSSSSLSTIQDLSKRDIDGPNKKMKKKEEERKDHDAEKVDGIRREERSEGEKKDREDHALKNLIAVSSSADGSIQIWRVEDGQLVKGGEEHNEEEEKKNEEEEEKEKEDPEEKKKNRRRWGCIPLELDSLFAEKKTREFIEENYLLHSLSKEGSTSQEPFRRLLLPHHLFYESTHRILLTLCLSLKGLLLFHLQYHPSSSSSSSSSVVCVERTSFLPLSDVPSSLLLLYFSLEEIRTFPCLQGIYESLLSFVHSSSFSSSSDVKGENLNTPSDLSMNEERRKRNKEEEIQRGDRDVREEEDEEKEEMCRKVERNRREDEREEERRKDDLFHDLQIPFILWIDSRGSLRPPVCLWYPFLLFLQERQKKRREEQEEGEGGNSMDASQEDSLFSEILPSVCTAEDQFLSSIHRSRAADGNEANHTYSTSSSSRSSSSSTTTSTTSSTSRRRRREGEEEIYERPYYVSYWKSTRYSPSALLTSEERRAKRLRHRHLNLHSLNTDNPRNTTTTTLPTTTTMQGQGEEEEEEKE</sequence>
<feature type="region of interest" description="Disordered" evidence="2">
    <location>
        <begin position="804"/>
        <end position="872"/>
    </location>
</feature>
<dbReference type="EMBL" id="MIGC01004308">
    <property type="protein sequence ID" value="PHJ18224.1"/>
    <property type="molecule type" value="Genomic_DNA"/>
</dbReference>
<feature type="compositionally biased region" description="Low complexity" evidence="2">
    <location>
        <begin position="476"/>
        <end position="485"/>
    </location>
</feature>
<keyword evidence="1" id="KW-0853">WD repeat</keyword>
<dbReference type="InterPro" id="IPR039715">
    <property type="entry name" value="ZCCHC10"/>
</dbReference>
<feature type="compositionally biased region" description="Basic and acidic residues" evidence="2">
    <location>
        <begin position="251"/>
        <end position="263"/>
    </location>
</feature>
<reference evidence="3 4" key="1">
    <citation type="journal article" date="2017" name="Int. J. Parasitol.">
        <title>The genome of the protozoan parasite Cystoisospora suis and a reverse vaccinology approach to identify vaccine candidates.</title>
        <authorList>
            <person name="Palmieri N."/>
            <person name="Shrestha A."/>
            <person name="Ruttkowski B."/>
            <person name="Beck T."/>
            <person name="Vogl C."/>
            <person name="Tomley F."/>
            <person name="Blake D.P."/>
            <person name="Joachim A."/>
        </authorList>
    </citation>
    <scope>NUCLEOTIDE SEQUENCE [LARGE SCALE GENOMIC DNA]</scope>
    <source>
        <strain evidence="3 4">Wien I</strain>
    </source>
</reference>
<organism evidence="3 4">
    <name type="scientific">Cystoisospora suis</name>
    <dbReference type="NCBI Taxonomy" id="483139"/>
    <lineage>
        <taxon>Eukaryota</taxon>
        <taxon>Sar</taxon>
        <taxon>Alveolata</taxon>
        <taxon>Apicomplexa</taxon>
        <taxon>Conoidasida</taxon>
        <taxon>Coccidia</taxon>
        <taxon>Eucoccidiorida</taxon>
        <taxon>Eimeriorina</taxon>
        <taxon>Sarcocystidae</taxon>
        <taxon>Cystoisospora</taxon>
    </lineage>
</organism>
<dbReference type="OrthoDB" id="371245at2759"/>
<feature type="region of interest" description="Disordered" evidence="2">
    <location>
        <begin position="236"/>
        <end position="263"/>
    </location>
</feature>
<feature type="compositionally biased region" description="Acidic residues" evidence="2">
    <location>
        <begin position="393"/>
        <end position="406"/>
    </location>
</feature>
<feature type="compositionally biased region" description="Acidic residues" evidence="2">
    <location>
        <begin position="359"/>
        <end position="368"/>
    </location>
</feature>
<dbReference type="Proteomes" id="UP000221165">
    <property type="component" value="Unassembled WGS sequence"/>
</dbReference>
<feature type="compositionally biased region" description="Low complexity" evidence="2">
    <location>
        <begin position="442"/>
        <end position="466"/>
    </location>
</feature>
<dbReference type="PANTHER" id="PTHR13491">
    <property type="entry name" value="ZCCHC10 PROTEIN"/>
    <property type="match status" value="1"/>
</dbReference>
<feature type="region of interest" description="Disordered" evidence="2">
    <location>
        <begin position="164"/>
        <end position="195"/>
    </location>
</feature>
<feature type="compositionally biased region" description="Basic and acidic residues" evidence="2">
    <location>
        <begin position="185"/>
        <end position="195"/>
    </location>
</feature>
<accession>A0A2C6KP18</accession>
<feature type="compositionally biased region" description="Low complexity" evidence="2">
    <location>
        <begin position="164"/>
        <end position="178"/>
    </location>
</feature>
<dbReference type="GeneID" id="94431300"/>
<feature type="compositionally biased region" description="Low complexity" evidence="2">
    <location>
        <begin position="98"/>
        <end position="109"/>
    </location>
</feature>
<name>A0A2C6KP18_9APIC</name>
<feature type="region of interest" description="Disordered" evidence="2">
    <location>
        <begin position="630"/>
        <end position="662"/>
    </location>
</feature>
<dbReference type="RefSeq" id="XP_067919933.1">
    <property type="nucleotide sequence ID" value="XM_068068089.1"/>
</dbReference>
<dbReference type="PANTHER" id="PTHR13491:SF0">
    <property type="entry name" value="ZINC FINGER CCHC DOMAIN-CONTAINING PROTEIN 10"/>
    <property type="match status" value="1"/>
</dbReference>
<feature type="compositionally biased region" description="Low complexity" evidence="2">
    <location>
        <begin position="1052"/>
        <end position="1062"/>
    </location>
</feature>
<comment type="caution">
    <text evidence="3">The sequence shown here is derived from an EMBL/GenBank/DDBJ whole genome shotgun (WGS) entry which is preliminary data.</text>
</comment>
<dbReference type="InterPro" id="IPR001680">
    <property type="entry name" value="WD40_rpt"/>
</dbReference>
<feature type="region of interest" description="Disordered" evidence="2">
    <location>
        <begin position="278"/>
        <end position="297"/>
    </location>
</feature>
<feature type="compositionally biased region" description="Basic and acidic residues" evidence="2">
    <location>
        <begin position="853"/>
        <end position="872"/>
    </location>
</feature>
<feature type="compositionally biased region" description="Basic and acidic residues" evidence="2">
    <location>
        <begin position="1"/>
        <end position="10"/>
    </location>
</feature>
<feature type="compositionally biased region" description="Basic and acidic residues" evidence="2">
    <location>
        <begin position="369"/>
        <end position="392"/>
    </location>
</feature>
<feature type="region of interest" description="Disordered" evidence="2">
    <location>
        <begin position="958"/>
        <end position="1000"/>
    </location>
</feature>
<feature type="region of interest" description="Disordered" evidence="2">
    <location>
        <begin position="427"/>
        <end position="487"/>
    </location>
</feature>
<dbReference type="VEuPathDB" id="ToxoDB:CSUI_007948"/>
<feature type="compositionally biased region" description="Low complexity" evidence="2">
    <location>
        <begin position="971"/>
        <end position="991"/>
    </location>
</feature>
<evidence type="ECO:0000256" key="2">
    <source>
        <dbReference type="SAM" id="MobiDB-lite"/>
    </source>
</evidence>
<feature type="region of interest" description="Disordered" evidence="2">
    <location>
        <begin position="1043"/>
        <end position="1075"/>
    </location>
</feature>
<evidence type="ECO:0000313" key="3">
    <source>
        <dbReference type="EMBL" id="PHJ18224.1"/>
    </source>
</evidence>
<protein>
    <submittedName>
        <fullName evidence="3">Wd g-beta repeat-containing protein</fullName>
    </submittedName>
</protein>
<gene>
    <name evidence="3" type="ORF">CSUI_007948</name>
</gene>
<feature type="repeat" description="WD" evidence="1">
    <location>
        <begin position="613"/>
        <end position="634"/>
    </location>
</feature>
<dbReference type="PROSITE" id="PS50082">
    <property type="entry name" value="WD_REPEATS_2"/>
    <property type="match status" value="1"/>
</dbReference>
<feature type="compositionally biased region" description="Low complexity" evidence="2">
    <location>
        <begin position="238"/>
        <end position="248"/>
    </location>
</feature>
<feature type="region of interest" description="Disordered" evidence="2">
    <location>
        <begin position="1"/>
        <end position="32"/>
    </location>
</feature>
<feature type="compositionally biased region" description="Basic and acidic residues" evidence="2">
    <location>
        <begin position="824"/>
        <end position="844"/>
    </location>
</feature>